<proteinExistence type="predicted"/>
<dbReference type="PANTHER" id="PTHR39639">
    <property type="entry name" value="CHROMOSOME 16, WHOLE GENOME SHOTGUN SEQUENCE"/>
    <property type="match status" value="1"/>
</dbReference>
<dbReference type="PANTHER" id="PTHR39639:SF1">
    <property type="entry name" value="DUF262 DOMAIN-CONTAINING PROTEIN"/>
    <property type="match status" value="1"/>
</dbReference>
<feature type="domain" description="GmrSD restriction endonucleases N-terminal" evidence="1">
    <location>
        <begin position="40"/>
        <end position="179"/>
    </location>
</feature>
<organism evidence="2 3">
    <name type="scientific">Flavobacterium cauense R2A-7</name>
    <dbReference type="NCBI Taxonomy" id="1341154"/>
    <lineage>
        <taxon>Bacteria</taxon>
        <taxon>Pseudomonadati</taxon>
        <taxon>Bacteroidota</taxon>
        <taxon>Flavobacteriia</taxon>
        <taxon>Flavobacteriales</taxon>
        <taxon>Flavobacteriaceae</taxon>
        <taxon>Flavobacterium</taxon>
    </lineage>
</organism>
<dbReference type="InterPro" id="IPR004919">
    <property type="entry name" value="GmrSD_N"/>
</dbReference>
<sequence>MINKLEKAEEQIYSEQQEVSYDTRELTIEYLVDKYMKGIENEDNELFVPDYQRDFVWEEERQAKFIESVILGLPIPFIFVAEIKDSGRLEIVDGSQRIRTLAAFLNNELKLKKLEKLTLLNNVKFSELSIPRQRKIRNIPIRMIVLTDKASEQVRNDMFERINRGSELLKDMEKRKGIYKGSFNDFIYEICEKESKFKKLTPIVKWLKNRQELQELVLRFFALSDHYQHYPSGTGISKFLDNYLETKNKNFTEKEKETRLRDFRTVVNFVEKNFEYGFAKSNVPQVSRVYFEAIAVGVLMALKDNPQLKTSKVETSKWIKSKAFNEVIAGKYETHSPRRIKERIEFVRNALNKK</sequence>
<dbReference type="STRING" id="1341154.FCR2A7T_07210"/>
<dbReference type="OrthoDB" id="9764212at2"/>
<evidence type="ECO:0000259" key="1">
    <source>
        <dbReference type="Pfam" id="PF03235"/>
    </source>
</evidence>
<comment type="caution">
    <text evidence="2">The sequence shown here is derived from an EMBL/GenBank/DDBJ whole genome shotgun (WGS) entry which is preliminary data.</text>
</comment>
<evidence type="ECO:0000313" key="3">
    <source>
        <dbReference type="Proteomes" id="UP000319848"/>
    </source>
</evidence>
<name>V6S2M5_9FLAO</name>
<protein>
    <submittedName>
        <fullName evidence="2">Uncharacterized protein DUF262</fullName>
    </submittedName>
</protein>
<dbReference type="Pfam" id="PF03235">
    <property type="entry name" value="GmrSD_N"/>
    <property type="match status" value="1"/>
</dbReference>
<dbReference type="Proteomes" id="UP000319848">
    <property type="component" value="Unassembled WGS sequence"/>
</dbReference>
<gene>
    <name evidence="2" type="ORF">IP98_02798</name>
</gene>
<accession>V6S2M5</accession>
<reference evidence="2 3" key="1">
    <citation type="journal article" date="2015" name="Stand. Genomic Sci.">
        <title>Genomic Encyclopedia of Bacterial and Archaeal Type Strains, Phase III: the genomes of soil and plant-associated and newly described type strains.</title>
        <authorList>
            <person name="Whitman W.B."/>
            <person name="Woyke T."/>
            <person name="Klenk H.P."/>
            <person name="Zhou Y."/>
            <person name="Lilburn T.G."/>
            <person name="Beck B.J."/>
            <person name="De Vos P."/>
            <person name="Vandamme P."/>
            <person name="Eisen J.A."/>
            <person name="Garrity G."/>
            <person name="Hugenholtz P."/>
            <person name="Kyrpides N.C."/>
        </authorList>
    </citation>
    <scope>NUCLEOTIDE SEQUENCE [LARGE SCALE GENOMIC DNA]</scope>
    <source>
        <strain evidence="2 3">CGMCC 1.7270</strain>
    </source>
</reference>
<dbReference type="AlphaFoldDB" id="V6S2M5"/>
<dbReference type="RefSeq" id="WP_023569894.1">
    <property type="nucleotide sequence ID" value="NZ_AVBI01000010.1"/>
</dbReference>
<keyword evidence="3" id="KW-1185">Reference proteome</keyword>
<dbReference type="EMBL" id="VLKQ01000015">
    <property type="protein sequence ID" value="TWI08378.1"/>
    <property type="molecule type" value="Genomic_DNA"/>
</dbReference>
<evidence type="ECO:0000313" key="2">
    <source>
        <dbReference type="EMBL" id="TWI08378.1"/>
    </source>
</evidence>